<keyword evidence="4" id="KW-1185">Reference proteome</keyword>
<sequence length="155" mass="17701">MKMTRIFSIVALILTTLSFAQKSKIDYSMYPKAKSGYEQKVITLKTLPNEDNYSVELFVGKKTLVDTCNNFFLAGTFEEKTVDGWGYNFYQFESNGNVAGSLMGCMNNKSIEKVVHAKSLQTRYNSKLPIVVYVPKGYVLEYRIWKADEKLTTVK</sequence>
<dbReference type="GO" id="GO:0004867">
    <property type="term" value="F:serine-type endopeptidase inhibitor activity"/>
    <property type="evidence" value="ECO:0007669"/>
    <property type="project" value="InterPro"/>
</dbReference>
<organism evidence="3 4">
    <name type="scientific">Algoriella xinjiangensis</name>
    <dbReference type="NCBI Taxonomy" id="684065"/>
    <lineage>
        <taxon>Bacteria</taxon>
        <taxon>Pseudomonadati</taxon>
        <taxon>Bacteroidota</taxon>
        <taxon>Flavobacteriia</taxon>
        <taxon>Flavobacteriales</taxon>
        <taxon>Weeksellaceae</taxon>
        <taxon>Algoriella</taxon>
    </lineage>
</organism>
<dbReference type="OrthoDB" id="997196at2"/>
<dbReference type="Proteomes" id="UP000199149">
    <property type="component" value="Unassembled WGS sequence"/>
</dbReference>
<dbReference type="EMBL" id="FOUZ01000009">
    <property type="protein sequence ID" value="SFN27164.1"/>
    <property type="molecule type" value="Genomic_DNA"/>
</dbReference>
<gene>
    <name evidence="3" type="ORF">SAMN05421738_10994</name>
</gene>
<dbReference type="InterPro" id="IPR005658">
    <property type="entry name" value="Prot_inh_ecotin"/>
</dbReference>
<evidence type="ECO:0000256" key="2">
    <source>
        <dbReference type="SAM" id="SignalP"/>
    </source>
</evidence>
<feature type="chain" id="PRO_5011705106" evidence="2">
    <location>
        <begin position="21"/>
        <end position="155"/>
    </location>
</feature>
<dbReference type="AlphaFoldDB" id="A0A1I4XMU6"/>
<accession>A0A1I4XMU6</accession>
<evidence type="ECO:0000256" key="1">
    <source>
        <dbReference type="ARBA" id="ARBA00010558"/>
    </source>
</evidence>
<evidence type="ECO:0000313" key="3">
    <source>
        <dbReference type="EMBL" id="SFN27164.1"/>
    </source>
</evidence>
<dbReference type="SUPFAM" id="SSF49772">
    <property type="entry name" value="Ecotin, trypsin inhibitor"/>
    <property type="match status" value="1"/>
</dbReference>
<name>A0A1I4XMU6_9FLAO</name>
<evidence type="ECO:0000313" key="4">
    <source>
        <dbReference type="Proteomes" id="UP000199149"/>
    </source>
</evidence>
<dbReference type="STRING" id="684065.SAMN05421738_10994"/>
<keyword evidence="2" id="KW-0732">Signal</keyword>
<protein>
    <submittedName>
        <fullName evidence="3">Ecotin</fullName>
    </submittedName>
</protein>
<proteinExistence type="inferred from homology"/>
<dbReference type="PANTHER" id="PTHR35890:SF3">
    <property type="entry name" value="ECOTIN"/>
    <property type="match status" value="1"/>
</dbReference>
<dbReference type="Pfam" id="PF03974">
    <property type="entry name" value="Ecotin"/>
    <property type="match status" value="1"/>
</dbReference>
<feature type="signal peptide" evidence="2">
    <location>
        <begin position="1"/>
        <end position="20"/>
    </location>
</feature>
<dbReference type="PANTHER" id="PTHR35890">
    <property type="match status" value="1"/>
</dbReference>
<reference evidence="4" key="1">
    <citation type="submission" date="2016-10" db="EMBL/GenBank/DDBJ databases">
        <authorList>
            <person name="Varghese N."/>
            <person name="Submissions S."/>
        </authorList>
    </citation>
    <scope>NUCLEOTIDE SEQUENCE [LARGE SCALE GENOMIC DNA]</scope>
    <source>
        <strain evidence="4">XJ109</strain>
    </source>
</reference>
<dbReference type="InterPro" id="IPR036198">
    <property type="entry name" value="Ecotin_sf"/>
</dbReference>
<dbReference type="Gene3D" id="2.60.40.550">
    <property type="entry name" value="Ecotin"/>
    <property type="match status" value="1"/>
</dbReference>
<comment type="similarity">
    <text evidence="1">Belongs to the protease inhibitor I11 (ecotin) family.</text>
</comment>